<protein>
    <submittedName>
        <fullName evidence="1">Uncharacterized protein</fullName>
    </submittedName>
</protein>
<name>A0A3P7JY90_STRVU</name>
<organism evidence="1 2">
    <name type="scientific">Strongylus vulgaris</name>
    <name type="common">Blood worm</name>
    <dbReference type="NCBI Taxonomy" id="40348"/>
    <lineage>
        <taxon>Eukaryota</taxon>
        <taxon>Metazoa</taxon>
        <taxon>Ecdysozoa</taxon>
        <taxon>Nematoda</taxon>
        <taxon>Chromadorea</taxon>
        <taxon>Rhabditida</taxon>
        <taxon>Rhabditina</taxon>
        <taxon>Rhabditomorpha</taxon>
        <taxon>Strongyloidea</taxon>
        <taxon>Strongylidae</taxon>
        <taxon>Strongylus</taxon>
    </lineage>
</organism>
<gene>
    <name evidence="1" type="ORF">SVUK_LOCUS18902</name>
</gene>
<reference evidence="1 2" key="1">
    <citation type="submission" date="2018-11" db="EMBL/GenBank/DDBJ databases">
        <authorList>
            <consortium name="Pathogen Informatics"/>
        </authorList>
    </citation>
    <scope>NUCLEOTIDE SEQUENCE [LARGE SCALE GENOMIC DNA]</scope>
</reference>
<evidence type="ECO:0000313" key="2">
    <source>
        <dbReference type="Proteomes" id="UP000270094"/>
    </source>
</evidence>
<sequence>TRKEKSKELPPEPSRLPYSADNIIERRRDSHIFPTKDGIDHKEILQQSLPLINIRVKRIPHWRYHHGFWLLKYEPQSRP</sequence>
<dbReference type="AlphaFoldDB" id="A0A3P7JY90"/>
<feature type="non-terminal residue" evidence="1">
    <location>
        <position position="1"/>
    </location>
</feature>
<keyword evidence="2" id="KW-1185">Reference proteome</keyword>
<evidence type="ECO:0000313" key="1">
    <source>
        <dbReference type="EMBL" id="VDM83904.1"/>
    </source>
</evidence>
<accession>A0A3P7JY90</accession>
<dbReference type="Proteomes" id="UP000270094">
    <property type="component" value="Unassembled WGS sequence"/>
</dbReference>
<proteinExistence type="predicted"/>
<dbReference type="EMBL" id="UYYB01126152">
    <property type="protein sequence ID" value="VDM83904.1"/>
    <property type="molecule type" value="Genomic_DNA"/>
</dbReference>